<protein>
    <submittedName>
        <fullName evidence="2">Alpha/beta hydrolase</fullName>
    </submittedName>
</protein>
<dbReference type="EMBL" id="BAABHF010000010">
    <property type="protein sequence ID" value="GAA4486884.1"/>
    <property type="molecule type" value="Genomic_DNA"/>
</dbReference>
<dbReference type="InterPro" id="IPR029058">
    <property type="entry name" value="AB_hydrolase_fold"/>
</dbReference>
<dbReference type="Pfam" id="PF12697">
    <property type="entry name" value="Abhydrolase_6"/>
    <property type="match status" value="1"/>
</dbReference>
<feature type="domain" description="AB hydrolase-1" evidence="1">
    <location>
        <begin position="29"/>
        <end position="279"/>
    </location>
</feature>
<evidence type="ECO:0000259" key="1">
    <source>
        <dbReference type="Pfam" id="PF12697"/>
    </source>
</evidence>
<dbReference type="GO" id="GO:0016787">
    <property type="term" value="F:hydrolase activity"/>
    <property type="evidence" value="ECO:0007669"/>
    <property type="project" value="UniProtKB-KW"/>
</dbReference>
<evidence type="ECO:0000313" key="3">
    <source>
        <dbReference type="Proteomes" id="UP001500503"/>
    </source>
</evidence>
<dbReference type="InterPro" id="IPR050266">
    <property type="entry name" value="AB_hydrolase_sf"/>
</dbReference>
<evidence type="ECO:0000313" key="2">
    <source>
        <dbReference type="EMBL" id="GAA4486884.1"/>
    </source>
</evidence>
<dbReference type="Proteomes" id="UP001500503">
    <property type="component" value="Unassembled WGS sequence"/>
</dbReference>
<dbReference type="Gene3D" id="3.40.50.1820">
    <property type="entry name" value="alpha/beta hydrolase"/>
    <property type="match status" value="1"/>
</dbReference>
<organism evidence="2 3">
    <name type="scientific">Actinoallomurus oryzae</name>
    <dbReference type="NCBI Taxonomy" id="502180"/>
    <lineage>
        <taxon>Bacteria</taxon>
        <taxon>Bacillati</taxon>
        <taxon>Actinomycetota</taxon>
        <taxon>Actinomycetes</taxon>
        <taxon>Streptosporangiales</taxon>
        <taxon>Thermomonosporaceae</taxon>
        <taxon>Actinoallomurus</taxon>
    </lineage>
</organism>
<dbReference type="PANTHER" id="PTHR43798:SF33">
    <property type="entry name" value="HYDROLASE, PUTATIVE (AFU_ORTHOLOGUE AFUA_2G14860)-RELATED"/>
    <property type="match status" value="1"/>
</dbReference>
<reference evidence="3" key="1">
    <citation type="journal article" date="2019" name="Int. J. Syst. Evol. Microbiol.">
        <title>The Global Catalogue of Microorganisms (GCM) 10K type strain sequencing project: providing services to taxonomists for standard genome sequencing and annotation.</title>
        <authorList>
            <consortium name="The Broad Institute Genomics Platform"/>
            <consortium name="The Broad Institute Genome Sequencing Center for Infectious Disease"/>
            <person name="Wu L."/>
            <person name="Ma J."/>
        </authorList>
    </citation>
    <scope>NUCLEOTIDE SEQUENCE [LARGE SCALE GENOMIC DNA]</scope>
    <source>
        <strain evidence="3">JCM 17933</strain>
    </source>
</reference>
<gene>
    <name evidence="2" type="ORF">GCM10023191_013910</name>
</gene>
<comment type="caution">
    <text evidence="2">The sequence shown here is derived from an EMBL/GenBank/DDBJ whole genome shotgun (WGS) entry which is preliminary data.</text>
</comment>
<accession>A0ABP8PHP3</accession>
<name>A0ABP8PHP3_9ACTN</name>
<proteinExistence type="predicted"/>
<dbReference type="InterPro" id="IPR000073">
    <property type="entry name" value="AB_hydrolase_1"/>
</dbReference>
<keyword evidence="3" id="KW-1185">Reference proteome</keyword>
<dbReference type="PANTHER" id="PTHR43798">
    <property type="entry name" value="MONOACYLGLYCEROL LIPASE"/>
    <property type="match status" value="1"/>
</dbReference>
<sequence>MNGSLPGEILLVGDDRLHVVEEGTGTPPVLLTSGLGGAWFDWNAVAELLRERHRVIAFDRPGLGGSPPTGHRPGGLCAEADRLAALARRTGEAVIVVAHSLAGFHAEAFARRYPLLVEGLVLVDPSAEQQSPPHARRLSRLAPAAGLAGHAIGMTGLARFAGPRIRAAVMRRITERGDVAPPDLSRAVYGRAHVLGTLLAENAAYRQLAADLLSLRESAPFPEVPLCVITALGDVRGDGREWRRAHADIAALSPYGRQIVLPHTGHLVQIDRPEVVAEAVDRL</sequence>
<dbReference type="SUPFAM" id="SSF53474">
    <property type="entry name" value="alpha/beta-Hydrolases"/>
    <property type="match status" value="1"/>
</dbReference>
<keyword evidence="2" id="KW-0378">Hydrolase</keyword>
<dbReference type="RefSeq" id="WP_345458796.1">
    <property type="nucleotide sequence ID" value="NZ_BAABHF010000010.1"/>
</dbReference>